<feature type="binding site" evidence="17">
    <location>
        <position position="45"/>
    </location>
    <ligand>
        <name>Mg(2+)</name>
        <dbReference type="ChEBI" id="CHEBI:18420"/>
    </ligand>
</feature>
<evidence type="ECO:0000256" key="13">
    <source>
        <dbReference type="ARBA" id="ARBA00023125"/>
    </source>
</evidence>
<dbReference type="GO" id="GO:0000287">
    <property type="term" value="F:magnesium ion binding"/>
    <property type="evidence" value="ECO:0007669"/>
    <property type="project" value="UniProtKB-UniRule"/>
</dbReference>
<comment type="subunit">
    <text evidence="3 17">Monomer.</text>
</comment>
<evidence type="ECO:0000256" key="17">
    <source>
        <dbReference type="HAMAP-Rule" id="MF_01113"/>
    </source>
</evidence>
<dbReference type="InterPro" id="IPR043128">
    <property type="entry name" value="Rev_trsase/Diguanyl_cyclase"/>
</dbReference>
<dbReference type="GO" id="GO:0006261">
    <property type="term" value="P:DNA-templated DNA replication"/>
    <property type="evidence" value="ECO:0007669"/>
    <property type="project" value="UniProtKB-UniRule"/>
</dbReference>
<dbReference type="GO" id="GO:0003684">
    <property type="term" value="F:damaged DNA binding"/>
    <property type="evidence" value="ECO:0007669"/>
    <property type="project" value="InterPro"/>
</dbReference>
<dbReference type="AlphaFoldDB" id="A0A6S6QIQ5"/>
<dbReference type="GO" id="GO:0005829">
    <property type="term" value="C:cytosol"/>
    <property type="evidence" value="ECO:0007669"/>
    <property type="project" value="TreeGrafter"/>
</dbReference>
<comment type="similarity">
    <text evidence="2 17">Belongs to the DNA polymerase type-Y family.</text>
</comment>
<reference evidence="19 20" key="1">
    <citation type="submission" date="2020-08" db="EMBL/GenBank/DDBJ databases">
        <title>Genome sequence of Rhizobiales bacterium strain IZ6.</title>
        <authorList>
            <person name="Nakai R."/>
            <person name="Naganuma T."/>
        </authorList>
    </citation>
    <scope>NUCLEOTIDE SEQUENCE [LARGE SCALE GENOMIC DNA]</scope>
    <source>
        <strain evidence="19 20">IZ6</strain>
    </source>
</reference>
<evidence type="ECO:0000259" key="18">
    <source>
        <dbReference type="PROSITE" id="PS50173"/>
    </source>
</evidence>
<feature type="domain" description="UmuC" evidence="18">
    <location>
        <begin position="41"/>
        <end position="221"/>
    </location>
</feature>
<dbReference type="Pfam" id="PF00817">
    <property type="entry name" value="IMS"/>
    <property type="match status" value="1"/>
</dbReference>
<evidence type="ECO:0000256" key="8">
    <source>
        <dbReference type="ARBA" id="ARBA00022705"/>
    </source>
</evidence>
<evidence type="ECO:0000256" key="10">
    <source>
        <dbReference type="ARBA" id="ARBA00022763"/>
    </source>
</evidence>
<dbReference type="CDD" id="cd03586">
    <property type="entry name" value="PolY_Pol_IV_kappa"/>
    <property type="match status" value="1"/>
</dbReference>
<dbReference type="InterPro" id="IPR017961">
    <property type="entry name" value="DNA_pol_Y-fam_little_finger"/>
</dbReference>
<keyword evidence="7 17" id="KW-0548">Nucleotidyltransferase</keyword>
<evidence type="ECO:0000256" key="2">
    <source>
        <dbReference type="ARBA" id="ARBA00010945"/>
    </source>
</evidence>
<dbReference type="Proteomes" id="UP000515317">
    <property type="component" value="Chromosome"/>
</dbReference>
<dbReference type="Gene3D" id="3.30.1490.100">
    <property type="entry name" value="DNA polymerase, Y-family, little finger domain"/>
    <property type="match status" value="1"/>
</dbReference>
<keyword evidence="5 17" id="KW-0963">Cytoplasm</keyword>
<dbReference type="FunFam" id="3.40.1170.60:FF:000001">
    <property type="entry name" value="DNA polymerase IV"/>
    <property type="match status" value="1"/>
</dbReference>
<dbReference type="InterPro" id="IPR036775">
    <property type="entry name" value="DNA_pol_Y-fam_lit_finger_sf"/>
</dbReference>
<dbReference type="GO" id="GO:0009432">
    <property type="term" value="P:SOS response"/>
    <property type="evidence" value="ECO:0007669"/>
    <property type="project" value="TreeGrafter"/>
</dbReference>
<evidence type="ECO:0000256" key="6">
    <source>
        <dbReference type="ARBA" id="ARBA00022679"/>
    </source>
</evidence>
<accession>A0A6S6QIQ5</accession>
<dbReference type="HAMAP" id="MF_01113">
    <property type="entry name" value="DNApol_IV"/>
    <property type="match status" value="1"/>
</dbReference>
<dbReference type="Pfam" id="PF11799">
    <property type="entry name" value="IMS_C"/>
    <property type="match status" value="1"/>
</dbReference>
<feature type="binding site" evidence="17">
    <location>
        <position position="138"/>
    </location>
    <ligand>
        <name>Mg(2+)</name>
        <dbReference type="ChEBI" id="CHEBI:18420"/>
    </ligand>
</feature>
<protein>
    <recommendedName>
        <fullName evidence="17">DNA polymerase IV</fullName>
        <shortName evidence="17">Pol IV</shortName>
        <ecNumber evidence="17">2.7.7.7</ecNumber>
    </recommendedName>
</protein>
<evidence type="ECO:0000256" key="14">
    <source>
        <dbReference type="ARBA" id="ARBA00023204"/>
    </source>
</evidence>
<keyword evidence="20" id="KW-1185">Reference proteome</keyword>
<evidence type="ECO:0000256" key="7">
    <source>
        <dbReference type="ARBA" id="ARBA00022695"/>
    </source>
</evidence>
<dbReference type="PANTHER" id="PTHR11076:SF33">
    <property type="entry name" value="DNA POLYMERASE KAPPA"/>
    <property type="match status" value="1"/>
</dbReference>
<dbReference type="GO" id="GO:0006281">
    <property type="term" value="P:DNA repair"/>
    <property type="evidence" value="ECO:0007669"/>
    <property type="project" value="UniProtKB-UniRule"/>
</dbReference>
<comment type="subcellular location">
    <subcellularLocation>
        <location evidence="1 17">Cytoplasm</location>
    </subcellularLocation>
</comment>
<feature type="active site" evidence="17">
    <location>
        <position position="139"/>
    </location>
</feature>
<evidence type="ECO:0000313" key="20">
    <source>
        <dbReference type="Proteomes" id="UP000515317"/>
    </source>
</evidence>
<dbReference type="FunFam" id="3.30.1490.100:FF:000004">
    <property type="entry name" value="DNA polymerase IV"/>
    <property type="match status" value="1"/>
</dbReference>
<evidence type="ECO:0000256" key="11">
    <source>
        <dbReference type="ARBA" id="ARBA00022842"/>
    </source>
</evidence>
<dbReference type="PANTHER" id="PTHR11076">
    <property type="entry name" value="DNA REPAIR POLYMERASE UMUC / TRANSFERASE FAMILY MEMBER"/>
    <property type="match status" value="1"/>
</dbReference>
<name>A0A6S6QIQ5_9HYPH</name>
<evidence type="ECO:0000256" key="4">
    <source>
        <dbReference type="ARBA" id="ARBA00022457"/>
    </source>
</evidence>
<evidence type="ECO:0000256" key="1">
    <source>
        <dbReference type="ARBA" id="ARBA00004496"/>
    </source>
</evidence>
<dbReference type="GO" id="GO:0042276">
    <property type="term" value="P:error-prone translesion synthesis"/>
    <property type="evidence" value="ECO:0007669"/>
    <property type="project" value="TreeGrafter"/>
</dbReference>
<comment type="cofactor">
    <cofactor evidence="17">
        <name>Mg(2+)</name>
        <dbReference type="ChEBI" id="CHEBI:18420"/>
    </cofactor>
    <text evidence="17">Binds 2 magnesium ions per subunit.</text>
</comment>
<gene>
    <name evidence="19" type="primary">dinB1</name>
    <name evidence="17" type="synonym">dinB</name>
    <name evidence="19" type="ORF">IZ6_18680</name>
</gene>
<dbReference type="EC" id="2.7.7.7" evidence="17"/>
<dbReference type="SUPFAM" id="SSF56672">
    <property type="entry name" value="DNA/RNA polymerases"/>
    <property type="match status" value="1"/>
</dbReference>
<dbReference type="SUPFAM" id="SSF100879">
    <property type="entry name" value="Lesion bypass DNA polymerase (Y-family), little finger domain"/>
    <property type="match status" value="1"/>
</dbReference>
<dbReference type="PROSITE" id="PS50173">
    <property type="entry name" value="UMUC"/>
    <property type="match status" value="1"/>
</dbReference>
<keyword evidence="10 17" id="KW-0227">DNA damage</keyword>
<evidence type="ECO:0000256" key="16">
    <source>
        <dbReference type="ARBA" id="ARBA00049244"/>
    </source>
</evidence>
<keyword evidence="8 17" id="KW-0235">DNA replication</keyword>
<dbReference type="InterPro" id="IPR050116">
    <property type="entry name" value="DNA_polymerase-Y"/>
</dbReference>
<dbReference type="Gene3D" id="3.30.70.270">
    <property type="match status" value="1"/>
</dbReference>
<dbReference type="EMBL" id="AP023361">
    <property type="protein sequence ID" value="BCJ91133.1"/>
    <property type="molecule type" value="Genomic_DNA"/>
</dbReference>
<dbReference type="KEGG" id="tso:IZ6_18680"/>
<dbReference type="InterPro" id="IPR043502">
    <property type="entry name" value="DNA/RNA_pol_sf"/>
</dbReference>
<organism evidence="19 20">
    <name type="scientific">Terrihabitans soli</name>
    <dbReference type="NCBI Taxonomy" id="708113"/>
    <lineage>
        <taxon>Bacteria</taxon>
        <taxon>Pseudomonadati</taxon>
        <taxon>Pseudomonadota</taxon>
        <taxon>Alphaproteobacteria</taxon>
        <taxon>Hyphomicrobiales</taxon>
        <taxon>Terrihabitans</taxon>
    </lineage>
</organism>
<evidence type="ECO:0000256" key="3">
    <source>
        <dbReference type="ARBA" id="ARBA00011245"/>
    </source>
</evidence>
<evidence type="ECO:0000256" key="9">
    <source>
        <dbReference type="ARBA" id="ARBA00022723"/>
    </source>
</evidence>
<sequence>MTKMPGFCRDCLSDEPGTAPRCTACGSPRLVRHIELDDLTTAHIDCDAFYAAVEKRDHPELRDKPVIVGGGKRGVVSTACYIARINGIRSAMPMFKALQLCPQATVVKPDHAKYSAVGREVKTMMRELTPLVESVSIDEAFLDLAGTERVHGMAPARVLARFAKRVEEKIGITVSVGLAPNKFLAKIASDLDKPRGFACIGRAEAISFLDNKPVRILPGIGAASAASLEKEGIRLVGDIRRTEMRDFVRRHGAYGLHLWQLAHGEDKRPVRSERETKSVSAETTFNEDISDAGELTTILWQLSERVSARLKAAEFSGSRVTLKLKTRDFKSCTRSRTLDAPTRLAGKIFEVGRELLGPEARGEHFRLIGIGVEDLYPIADADPPDLLDPGLKRRIAAEEAMDRIRGKFGKDAVGKGIGFGTRKA</sequence>
<keyword evidence="11 17" id="KW-0460">Magnesium</keyword>
<keyword evidence="13 17" id="KW-0238">DNA-binding</keyword>
<comment type="catalytic activity">
    <reaction evidence="16 17">
        <text>DNA(n) + a 2'-deoxyribonucleoside 5'-triphosphate = DNA(n+1) + diphosphate</text>
        <dbReference type="Rhea" id="RHEA:22508"/>
        <dbReference type="Rhea" id="RHEA-COMP:17339"/>
        <dbReference type="Rhea" id="RHEA-COMP:17340"/>
        <dbReference type="ChEBI" id="CHEBI:33019"/>
        <dbReference type="ChEBI" id="CHEBI:61560"/>
        <dbReference type="ChEBI" id="CHEBI:173112"/>
        <dbReference type="EC" id="2.7.7.7"/>
    </reaction>
</comment>
<dbReference type="NCBIfam" id="NF002751">
    <property type="entry name" value="PRK02794.1"/>
    <property type="match status" value="1"/>
</dbReference>
<keyword evidence="4 17" id="KW-0515">Mutator protein</keyword>
<evidence type="ECO:0000256" key="5">
    <source>
        <dbReference type="ARBA" id="ARBA00022490"/>
    </source>
</evidence>
<keyword evidence="6 17" id="KW-0808">Transferase</keyword>
<evidence type="ECO:0000313" key="19">
    <source>
        <dbReference type="EMBL" id="BCJ91133.1"/>
    </source>
</evidence>
<keyword evidence="12 17" id="KW-0239">DNA-directed DNA polymerase</keyword>
<evidence type="ECO:0000256" key="15">
    <source>
        <dbReference type="ARBA" id="ARBA00025589"/>
    </source>
</evidence>
<dbReference type="RefSeq" id="WP_222874802.1">
    <property type="nucleotide sequence ID" value="NZ_AP023361.1"/>
</dbReference>
<dbReference type="GO" id="GO:0003887">
    <property type="term" value="F:DNA-directed DNA polymerase activity"/>
    <property type="evidence" value="ECO:0007669"/>
    <property type="project" value="UniProtKB-UniRule"/>
</dbReference>
<dbReference type="NCBIfam" id="NF002677">
    <property type="entry name" value="PRK02406.1"/>
    <property type="match status" value="1"/>
</dbReference>
<evidence type="ECO:0000256" key="12">
    <source>
        <dbReference type="ARBA" id="ARBA00022932"/>
    </source>
</evidence>
<keyword evidence="14 17" id="KW-0234">DNA repair</keyword>
<comment type="function">
    <text evidence="15 17">Poorly processive, error-prone DNA polymerase involved in untargeted mutagenesis. Copies undamaged DNA at stalled replication forks, which arise in vivo from mismatched or misaligned primer ends. These misaligned primers can be extended by PolIV. Exhibits no 3'-5' exonuclease (proofreading) activity. May be involved in translesional synthesis, in conjunction with the beta clamp from PolIII.</text>
</comment>
<dbReference type="InterPro" id="IPR001126">
    <property type="entry name" value="UmuC"/>
</dbReference>
<dbReference type="Gene3D" id="1.10.150.20">
    <property type="entry name" value="5' to 3' exonuclease, C-terminal subdomain"/>
    <property type="match status" value="1"/>
</dbReference>
<keyword evidence="9 17" id="KW-0479">Metal-binding</keyword>
<feature type="site" description="Substrate discrimination" evidence="17">
    <location>
        <position position="50"/>
    </location>
</feature>
<dbReference type="Gene3D" id="3.40.1170.60">
    <property type="match status" value="1"/>
</dbReference>
<proteinExistence type="inferred from homology"/>
<dbReference type="InterPro" id="IPR022880">
    <property type="entry name" value="DNApol_IV"/>
</dbReference>